<dbReference type="PANTHER" id="PTHR30503:SF3">
    <property type="entry name" value="INNER MEMBRANE PROTEIN YEDI"/>
    <property type="match status" value="1"/>
</dbReference>
<dbReference type="eggNOG" id="COG2354">
    <property type="taxonomic scope" value="Bacteria"/>
</dbReference>
<proteinExistence type="predicted"/>
<keyword evidence="2" id="KW-1185">Reference proteome</keyword>
<dbReference type="PATRIC" id="fig|1122207.3.peg.483"/>
<dbReference type="STRING" id="1122207.MUS1_02360"/>
<gene>
    <name evidence="1" type="ORF">MUS1_02360</name>
</gene>
<dbReference type="Pfam" id="PF05661">
    <property type="entry name" value="DUF808"/>
    <property type="match status" value="1"/>
</dbReference>
<dbReference type="PANTHER" id="PTHR30503">
    <property type="entry name" value="INNER MEMBRANE PROTEIN YEDI"/>
    <property type="match status" value="1"/>
</dbReference>
<sequence>MVDSTLTGGLYLCFEGVEKVLHTFQKDKADKHALTKKIKAAKSNADMLTLEKDKIRGAIRTDFILSA</sequence>
<dbReference type="Proteomes" id="UP000054058">
    <property type="component" value="Unassembled WGS sequence"/>
</dbReference>
<dbReference type="RefSeq" id="WP_051436052.1">
    <property type="nucleotide sequence ID" value="NZ_JAMB01000001.1"/>
</dbReference>
<protein>
    <submittedName>
        <fullName evidence="1">Uncharacterized protein</fullName>
    </submittedName>
</protein>
<evidence type="ECO:0000313" key="2">
    <source>
        <dbReference type="Proteomes" id="UP000054058"/>
    </source>
</evidence>
<dbReference type="GO" id="GO:0005886">
    <property type="term" value="C:plasma membrane"/>
    <property type="evidence" value="ECO:0007669"/>
    <property type="project" value="TreeGrafter"/>
</dbReference>
<dbReference type="InterPro" id="IPR008526">
    <property type="entry name" value="YedI"/>
</dbReference>
<organism evidence="1 2">
    <name type="scientific">Marinomonas ushuaiensis DSM 15871</name>
    <dbReference type="NCBI Taxonomy" id="1122207"/>
    <lineage>
        <taxon>Bacteria</taxon>
        <taxon>Pseudomonadati</taxon>
        <taxon>Pseudomonadota</taxon>
        <taxon>Gammaproteobacteria</taxon>
        <taxon>Oceanospirillales</taxon>
        <taxon>Oceanospirillaceae</taxon>
        <taxon>Marinomonas</taxon>
    </lineage>
</organism>
<accession>X7E9Z2</accession>
<evidence type="ECO:0000313" key="1">
    <source>
        <dbReference type="EMBL" id="ETX12695.1"/>
    </source>
</evidence>
<name>X7E9Z2_9GAMM</name>
<comment type="caution">
    <text evidence="1">The sequence shown here is derived from an EMBL/GenBank/DDBJ whole genome shotgun (WGS) entry which is preliminary data.</text>
</comment>
<reference evidence="1 2" key="1">
    <citation type="submission" date="2014-01" db="EMBL/GenBank/DDBJ databases">
        <title>Marinomonas ushuaiensis DSM 15871 Genome Sequencing.</title>
        <authorList>
            <person name="Lai Q."/>
            <person name="Shao Z.S."/>
        </authorList>
    </citation>
    <scope>NUCLEOTIDE SEQUENCE [LARGE SCALE GENOMIC DNA]</scope>
    <source>
        <strain evidence="1 2">DSM 15871</strain>
    </source>
</reference>
<dbReference type="AlphaFoldDB" id="X7E9Z2"/>
<dbReference type="EMBL" id="JAMB01000001">
    <property type="protein sequence ID" value="ETX12695.1"/>
    <property type="molecule type" value="Genomic_DNA"/>
</dbReference>